<dbReference type="Gene3D" id="2.130.10.10">
    <property type="entry name" value="YVTN repeat-like/Quinoprotein amine dehydrogenase"/>
    <property type="match status" value="1"/>
</dbReference>
<dbReference type="RefSeq" id="XP_026271329.1">
    <property type="nucleotide sequence ID" value="XM_026415544.2"/>
</dbReference>
<dbReference type="FunFam" id="2.130.10.10:FF:000136">
    <property type="entry name" value="Probable cytosolic iron-sulfur protein assembly protein CIAO1"/>
    <property type="match status" value="1"/>
</dbReference>
<evidence type="ECO:0000313" key="7">
    <source>
        <dbReference type="RefSeq" id="XP_026271329.1"/>
    </source>
</evidence>
<feature type="repeat" description="WD" evidence="5">
    <location>
        <begin position="17"/>
        <end position="48"/>
    </location>
</feature>
<dbReference type="InterPro" id="IPR001680">
    <property type="entry name" value="WD40_rpt"/>
</dbReference>
<accession>A0A6J1RQE4</accession>
<evidence type="ECO:0000313" key="6">
    <source>
        <dbReference type="Proteomes" id="UP000504606"/>
    </source>
</evidence>
<dbReference type="GO" id="GO:0016226">
    <property type="term" value="P:iron-sulfur cluster assembly"/>
    <property type="evidence" value="ECO:0007669"/>
    <property type="project" value="UniProtKB-UniRule"/>
</dbReference>
<dbReference type="PANTHER" id="PTHR19920">
    <property type="entry name" value="WD40 PROTEIN CIAO1"/>
    <property type="match status" value="1"/>
</dbReference>
<comment type="function">
    <text evidence="3">Key component of the cytosolic iron-sulfur protein assembly (CIA) complex, a multiprotein complex that mediates the incorporation of iron-sulfur cluster into extramitochondrial Fe/S proteins. As a CIA complex component, interacts specifically with CIAO2A or CIAO2B and MMS19 to assist different branches of iron-sulfur protein assembly, depending of its interactors. The complex CIAO1:CIAO2B:MMS19 binds to and facilitates the assembly of most cytosolic-nuclear Fe/S proteins. CIAO1:CIAO2A specifically matures ACO1 and stabilizes IREB2. Seems to specifically modulate the transactivation activity of WT1. As part of the mitotic spindle-associated MMXD complex it may play a role in chromosome segregation.</text>
</comment>
<evidence type="ECO:0000256" key="4">
    <source>
        <dbReference type="HAMAP-Rule" id="MF_03037"/>
    </source>
</evidence>
<evidence type="ECO:0000256" key="1">
    <source>
        <dbReference type="ARBA" id="ARBA00022574"/>
    </source>
</evidence>
<dbReference type="InterPro" id="IPR036322">
    <property type="entry name" value="WD40_repeat_dom_sf"/>
</dbReference>
<dbReference type="PRINTS" id="PR00320">
    <property type="entry name" value="GPROTEINBRPT"/>
</dbReference>
<dbReference type="InterPro" id="IPR015943">
    <property type="entry name" value="WD40/YVTN_repeat-like_dom_sf"/>
</dbReference>
<protein>
    <recommendedName>
        <fullName evidence="4">Probable cytosolic iron-sulfur protein assembly protein Ciao1</fullName>
    </recommendedName>
</protein>
<dbReference type="Proteomes" id="UP000504606">
    <property type="component" value="Unplaced"/>
</dbReference>
<dbReference type="Pfam" id="PF00400">
    <property type="entry name" value="WD40"/>
    <property type="match status" value="7"/>
</dbReference>
<dbReference type="InterPro" id="IPR028608">
    <property type="entry name" value="CIAO1/Cia1"/>
</dbReference>
<dbReference type="InterPro" id="IPR020472">
    <property type="entry name" value="WD40_PAC1"/>
</dbReference>
<evidence type="ECO:0000256" key="3">
    <source>
        <dbReference type="ARBA" id="ARBA00060126"/>
    </source>
</evidence>
<dbReference type="InterPro" id="IPR019775">
    <property type="entry name" value="WD40_repeat_CS"/>
</dbReference>
<comment type="similarity">
    <text evidence="4">Belongs to the WD repeat CIA1 family.</text>
</comment>
<dbReference type="GO" id="GO:0097361">
    <property type="term" value="C:cytosolic [4Fe-4S] assembly targeting complex"/>
    <property type="evidence" value="ECO:0007669"/>
    <property type="project" value="InterPro"/>
</dbReference>
<gene>
    <name evidence="7" type="primary">LOC113201705</name>
    <name evidence="4" type="synonym">Ciao1</name>
</gene>
<reference evidence="7" key="1">
    <citation type="submission" date="2025-08" db="UniProtKB">
        <authorList>
            <consortium name="RefSeq"/>
        </authorList>
    </citation>
    <scope>IDENTIFICATION</scope>
    <source>
        <tissue evidence="7">Whole organism</tissue>
    </source>
</reference>
<dbReference type="KEGG" id="foc:113201705"/>
<dbReference type="PROSITE" id="PS50294">
    <property type="entry name" value="WD_REPEATS_REGION"/>
    <property type="match status" value="6"/>
</dbReference>
<organism evidence="6 7">
    <name type="scientific">Frankliniella occidentalis</name>
    <name type="common">Western flower thrips</name>
    <name type="synonym">Euthrips occidentalis</name>
    <dbReference type="NCBI Taxonomy" id="133901"/>
    <lineage>
        <taxon>Eukaryota</taxon>
        <taxon>Metazoa</taxon>
        <taxon>Ecdysozoa</taxon>
        <taxon>Arthropoda</taxon>
        <taxon>Hexapoda</taxon>
        <taxon>Insecta</taxon>
        <taxon>Pterygota</taxon>
        <taxon>Neoptera</taxon>
        <taxon>Paraneoptera</taxon>
        <taxon>Thysanoptera</taxon>
        <taxon>Terebrantia</taxon>
        <taxon>Thripoidea</taxon>
        <taxon>Thripidae</taxon>
        <taxon>Frankliniella</taxon>
    </lineage>
</organism>
<keyword evidence="6" id="KW-1185">Reference proteome</keyword>
<dbReference type="SUPFAM" id="SSF50978">
    <property type="entry name" value="WD40 repeat-like"/>
    <property type="match status" value="1"/>
</dbReference>
<sequence length="349" mass="38487">MSSEPQAVPTLKFVQVLKGHRGRAWNVSWHPQGNLLTSCGEDKIIRLWGTEGGAEGKWVEKTTLTDGHERTIREVSWSPCGKYLASSSFDATTAIWDKKSGEYECNATLEGHENEVKSVAWARSGQVLATCSRDKTVWVWEVAEEDEYECAAVLNAHTQDVKKVVWHPNDEILASASYDNTIKMFREDPSDQEWTCVATLASHTSTVWSIAFNKTGTRLASCSDDGTLKIWQVYLPGNQEGISTPDGQPVWKCVSTISGVHTRSVYDVAWCHQTGLIATACGDDIVRIFQETLDSDPNQPTFNLVASSVASHGHTQDVNSVAWHPTVPGLLASASDDGDIRLWQFLDSS</sequence>
<feature type="repeat" description="WD" evidence="5">
    <location>
        <begin position="109"/>
        <end position="150"/>
    </location>
</feature>
<proteinExistence type="inferred from homology"/>
<keyword evidence="1 5" id="KW-0853">WD repeat</keyword>
<dbReference type="PROSITE" id="PS00678">
    <property type="entry name" value="WD_REPEATS_1"/>
    <property type="match status" value="1"/>
</dbReference>
<dbReference type="SMART" id="SM00320">
    <property type="entry name" value="WD40"/>
    <property type="match status" value="7"/>
</dbReference>
<dbReference type="HAMAP" id="MF_03037">
    <property type="entry name" value="ciao1"/>
    <property type="match status" value="1"/>
</dbReference>
<dbReference type="OrthoDB" id="284782at2759"/>
<name>A0A6J1RQE4_FRAOC</name>
<dbReference type="AlphaFoldDB" id="A0A6J1RQE4"/>
<evidence type="ECO:0000256" key="5">
    <source>
        <dbReference type="PROSITE-ProRule" id="PRU00221"/>
    </source>
</evidence>
<dbReference type="CDD" id="cd00200">
    <property type="entry name" value="WD40"/>
    <property type="match status" value="1"/>
</dbReference>
<feature type="repeat" description="WD" evidence="5">
    <location>
        <begin position="65"/>
        <end position="106"/>
    </location>
</feature>
<feature type="repeat" description="WD" evidence="5">
    <location>
        <begin position="311"/>
        <end position="349"/>
    </location>
</feature>
<evidence type="ECO:0000256" key="2">
    <source>
        <dbReference type="ARBA" id="ARBA00022737"/>
    </source>
</evidence>
<dbReference type="CTD" id="9391"/>
<keyword evidence="2" id="KW-0677">Repeat</keyword>
<feature type="repeat" description="WD" evidence="5">
    <location>
        <begin position="154"/>
        <end position="185"/>
    </location>
</feature>
<dbReference type="PROSITE" id="PS50082">
    <property type="entry name" value="WD_REPEATS_2"/>
    <property type="match status" value="6"/>
</dbReference>
<dbReference type="PANTHER" id="PTHR19920:SF0">
    <property type="entry name" value="CYTOSOLIC IRON-SULFUR PROTEIN ASSEMBLY PROTEIN CIAO1-RELATED"/>
    <property type="match status" value="1"/>
</dbReference>
<feature type="repeat" description="WD" evidence="5">
    <location>
        <begin position="200"/>
        <end position="233"/>
    </location>
</feature>
<comment type="function">
    <text evidence="4">Essential component of the cytosolic iron-sulfur (Fe/S) protein assembly machinery. Required for the maturation of extramitochondrial Fe/S proteins.</text>
</comment>
<dbReference type="GeneID" id="113201705"/>